<gene>
    <name evidence="3" type="ordered locus">Intca_0609</name>
</gene>
<evidence type="ECO:0000256" key="1">
    <source>
        <dbReference type="ARBA" id="ARBA00022603"/>
    </source>
</evidence>
<dbReference type="Pfam" id="PF02636">
    <property type="entry name" value="Methyltransf_28"/>
    <property type="match status" value="1"/>
</dbReference>
<name>E6S9W4_INTC7</name>
<dbReference type="AlphaFoldDB" id="E6S9W4"/>
<keyword evidence="4" id="KW-1185">Reference proteome</keyword>
<organism evidence="3 4">
    <name type="scientific">Intrasporangium calvum (strain ATCC 23552 / DSM 43043 / JCM 3097 / NBRC 12989 / NCIMB 10167 / NRRL B-3866 / 7 KIP)</name>
    <dbReference type="NCBI Taxonomy" id="710696"/>
    <lineage>
        <taxon>Bacteria</taxon>
        <taxon>Bacillati</taxon>
        <taxon>Actinomycetota</taxon>
        <taxon>Actinomycetes</taxon>
        <taxon>Micrococcales</taxon>
        <taxon>Intrasporangiaceae</taxon>
        <taxon>Intrasporangium</taxon>
    </lineage>
</organism>
<dbReference type="GO" id="GO:0032259">
    <property type="term" value="P:methylation"/>
    <property type="evidence" value="ECO:0007669"/>
    <property type="project" value="UniProtKB-KW"/>
</dbReference>
<protein>
    <recommendedName>
        <fullName evidence="5">SAM-dependent MidA family methyltransferase</fullName>
    </recommendedName>
</protein>
<dbReference type="KEGG" id="ica:Intca_0609"/>
<dbReference type="InterPro" id="IPR029063">
    <property type="entry name" value="SAM-dependent_MTases_sf"/>
</dbReference>
<dbReference type="STRING" id="710696.Intca_0609"/>
<dbReference type="PANTHER" id="PTHR12049">
    <property type="entry name" value="PROTEIN ARGININE METHYLTRANSFERASE NDUFAF7, MITOCHONDRIAL"/>
    <property type="match status" value="1"/>
</dbReference>
<dbReference type="SUPFAM" id="SSF53335">
    <property type="entry name" value="S-adenosyl-L-methionine-dependent methyltransferases"/>
    <property type="match status" value="1"/>
</dbReference>
<evidence type="ECO:0000256" key="2">
    <source>
        <dbReference type="ARBA" id="ARBA00022679"/>
    </source>
</evidence>
<sequence>MDPVPWHQAWQAALYAPDLGFYVTRGGPSAHFTTATHGVPGAVLARALLRLWHRERGESPPAVVVDVGAGRGELASHLVGAVDPRTSVVAVDVVPRPEGLDARISWVESPGGAALPEDLDRLDDALVIGHEWLDVVPCVIAEMDQEGHLREVLVAPDTGAERLGGPLEPLDAAWVEAHWPDASPGDRVEVGRARDTAWADLVRRVERGLVVAIDYGHLVGGRPSQGTLTAYRSGTQTEPVPDGSCDITAHVAMDSLAADLLATQRDVLRSLGVRGATPEHALAQRDPMAYLRALERASAEAELIRVGGFGDFWWAMKRVGTPDVP</sequence>
<dbReference type="Proteomes" id="UP000008914">
    <property type="component" value="Chromosome"/>
</dbReference>
<dbReference type="Gene3D" id="3.40.50.12710">
    <property type="match status" value="1"/>
</dbReference>
<dbReference type="HOGENOM" id="CLU_046703_0_0_11"/>
<accession>E6S9W4</accession>
<dbReference type="eggNOG" id="COG1565">
    <property type="taxonomic scope" value="Bacteria"/>
</dbReference>
<dbReference type="GO" id="GO:0035243">
    <property type="term" value="F:protein-arginine omega-N symmetric methyltransferase activity"/>
    <property type="evidence" value="ECO:0007669"/>
    <property type="project" value="TreeGrafter"/>
</dbReference>
<evidence type="ECO:0000313" key="4">
    <source>
        <dbReference type="Proteomes" id="UP000008914"/>
    </source>
</evidence>
<reference evidence="3 4" key="1">
    <citation type="journal article" date="2010" name="Stand. Genomic Sci.">
        <title>Complete genome sequence of Intrasporangium calvum type strain (7 KIP).</title>
        <authorList>
            <person name="Del Rio T.G."/>
            <person name="Chertkov O."/>
            <person name="Yasawong M."/>
            <person name="Lucas S."/>
            <person name="Deshpande S."/>
            <person name="Cheng J.F."/>
            <person name="Detter C."/>
            <person name="Tapia R."/>
            <person name="Han C."/>
            <person name="Goodwin L."/>
            <person name="Pitluck S."/>
            <person name="Liolios K."/>
            <person name="Ivanova N."/>
            <person name="Mavromatis K."/>
            <person name="Pati A."/>
            <person name="Chen A."/>
            <person name="Palaniappan K."/>
            <person name="Land M."/>
            <person name="Hauser L."/>
            <person name="Chang Y.J."/>
            <person name="Jeffries C.D."/>
            <person name="Rohde M."/>
            <person name="Pukall R."/>
            <person name="Sikorski J."/>
            <person name="Goker M."/>
            <person name="Woyke T."/>
            <person name="Bristow J."/>
            <person name="Eisen J.A."/>
            <person name="Markowitz V."/>
            <person name="Hugenholtz P."/>
            <person name="Kyrpides N.C."/>
            <person name="Klenk H.P."/>
            <person name="Lapidus A."/>
        </authorList>
    </citation>
    <scope>NUCLEOTIDE SEQUENCE [LARGE SCALE GENOMIC DNA]</scope>
    <source>
        <strain evidence="4">ATCC 23552 / DSM 43043 / JCM 3097 / NBRC 12989 / 7 KIP</strain>
    </source>
</reference>
<keyword evidence="1" id="KW-0489">Methyltransferase</keyword>
<keyword evidence="2" id="KW-0808">Transferase</keyword>
<dbReference type="InterPro" id="IPR003788">
    <property type="entry name" value="NDUFAF7"/>
</dbReference>
<dbReference type="PANTHER" id="PTHR12049:SF7">
    <property type="entry name" value="PROTEIN ARGININE METHYLTRANSFERASE NDUFAF7, MITOCHONDRIAL"/>
    <property type="match status" value="1"/>
</dbReference>
<evidence type="ECO:0008006" key="5">
    <source>
        <dbReference type="Google" id="ProtNLM"/>
    </source>
</evidence>
<evidence type="ECO:0000313" key="3">
    <source>
        <dbReference type="EMBL" id="ADU47154.1"/>
    </source>
</evidence>
<dbReference type="EMBL" id="CP002343">
    <property type="protein sequence ID" value="ADU47154.1"/>
    <property type="molecule type" value="Genomic_DNA"/>
</dbReference>
<proteinExistence type="predicted"/>
<dbReference type="InterPro" id="IPR038375">
    <property type="entry name" value="NDUFAF7_sf"/>
</dbReference>
<dbReference type="RefSeq" id="WP_013491475.1">
    <property type="nucleotide sequence ID" value="NC_014830.1"/>
</dbReference>